<dbReference type="InterPro" id="IPR020901">
    <property type="entry name" value="Prtase_inh_Kunz-CS"/>
</dbReference>
<reference evidence="7" key="2">
    <citation type="submission" date="2025-08" db="UniProtKB">
        <authorList>
            <consortium name="Ensembl"/>
        </authorList>
    </citation>
    <scope>IDENTIFICATION</scope>
</reference>
<dbReference type="PROSITE" id="PS00280">
    <property type="entry name" value="BPTI_KUNITZ_1"/>
    <property type="match status" value="1"/>
</dbReference>
<feature type="region of interest" description="Disordered" evidence="6">
    <location>
        <begin position="93"/>
        <end position="115"/>
    </location>
</feature>
<dbReference type="InterPro" id="IPR002223">
    <property type="entry name" value="Kunitz_BPTI"/>
</dbReference>
<sequence>CRGSGVGSGSDGRGLTAASLLPPHAAGTETSAVPPADSCRLSRDPGPCSGMLSRFFYNSSSMACEIFLYGGCLGNGNNFYSEKECLQACRSEGEAAAPGPRGSAPVLRGRATGGM</sequence>
<evidence type="ECO:0000256" key="1">
    <source>
        <dbReference type="ARBA" id="ARBA00022690"/>
    </source>
</evidence>
<protein>
    <submittedName>
        <fullName evidence="7">Uncharacterized protein</fullName>
    </submittedName>
</protein>
<dbReference type="PANTHER" id="PTHR46676:SF1">
    <property type="entry name" value="PROTEIN AMBP"/>
    <property type="match status" value="1"/>
</dbReference>
<dbReference type="FunFam" id="4.10.410.10:FF:000005">
    <property type="entry name" value="Pancreatic trypsin inhibitor"/>
    <property type="match status" value="1"/>
</dbReference>
<reference evidence="7" key="1">
    <citation type="submission" date="2020-03" db="EMBL/GenBank/DDBJ databases">
        <title>Melopsittacus undulatus (budgerigar) genome, bMelUnd1, maternal haplotype with Z.</title>
        <authorList>
            <person name="Gedman G."/>
            <person name="Mountcastle J."/>
            <person name="Haase B."/>
            <person name="Formenti G."/>
            <person name="Wright T."/>
            <person name="Apodaca J."/>
            <person name="Pelan S."/>
            <person name="Chow W."/>
            <person name="Rhie A."/>
            <person name="Howe K."/>
            <person name="Fedrigo O."/>
            <person name="Jarvis E.D."/>
        </authorList>
    </citation>
    <scope>NUCLEOTIDE SEQUENCE [LARGE SCALE GENOMIC DNA]</scope>
</reference>
<keyword evidence="4" id="KW-1015">Disulfide bond</keyword>
<dbReference type="SUPFAM" id="SSF57362">
    <property type="entry name" value="BPTI-like"/>
    <property type="match status" value="1"/>
</dbReference>
<keyword evidence="8" id="KW-1185">Reference proteome</keyword>
<dbReference type="PANTHER" id="PTHR46676">
    <property type="entry name" value="PROTEIN AMBP"/>
    <property type="match status" value="1"/>
</dbReference>
<keyword evidence="2" id="KW-0677">Repeat</keyword>
<keyword evidence="3" id="KW-0722">Serine protease inhibitor</keyword>
<dbReference type="PROSITE" id="PS50279">
    <property type="entry name" value="BPTI_KUNITZ_2"/>
    <property type="match status" value="1"/>
</dbReference>
<dbReference type="AlphaFoldDB" id="A0A8V5GAD0"/>
<feature type="compositionally biased region" description="Gly residues" evidence="6">
    <location>
        <begin position="1"/>
        <end position="12"/>
    </location>
</feature>
<evidence type="ECO:0000313" key="7">
    <source>
        <dbReference type="Ensembl" id="ENSMUNP00000027370.1"/>
    </source>
</evidence>
<dbReference type="Pfam" id="PF00014">
    <property type="entry name" value="Kunitz_BPTI"/>
    <property type="match status" value="1"/>
</dbReference>
<evidence type="ECO:0000256" key="3">
    <source>
        <dbReference type="ARBA" id="ARBA00022900"/>
    </source>
</evidence>
<dbReference type="InterPro" id="IPR036880">
    <property type="entry name" value="Kunitz_BPTI_sf"/>
</dbReference>
<dbReference type="Gene3D" id="4.10.410.10">
    <property type="entry name" value="Pancreatic trypsin inhibitor Kunitz domain"/>
    <property type="match status" value="1"/>
</dbReference>
<evidence type="ECO:0000313" key="8">
    <source>
        <dbReference type="Proteomes" id="UP000694405"/>
    </source>
</evidence>
<accession>A0A8V5GAD0</accession>
<evidence type="ECO:0000256" key="6">
    <source>
        <dbReference type="SAM" id="MobiDB-lite"/>
    </source>
</evidence>
<dbReference type="Ensembl" id="ENSMUNT00000032320.1">
    <property type="protein sequence ID" value="ENSMUNP00000027370.1"/>
    <property type="gene ID" value="ENSMUNG00000019858.1"/>
</dbReference>
<dbReference type="SMART" id="SM00131">
    <property type="entry name" value="KU"/>
    <property type="match status" value="1"/>
</dbReference>
<proteinExistence type="predicted"/>
<name>A0A8V5GAD0_MELUD</name>
<dbReference type="CDD" id="cd22596">
    <property type="entry name" value="Kunitz_bikunin_1-like"/>
    <property type="match status" value="1"/>
</dbReference>
<organism evidence="7 8">
    <name type="scientific">Melopsittacus undulatus</name>
    <name type="common">Budgerigar</name>
    <name type="synonym">Psittacus undulatus</name>
    <dbReference type="NCBI Taxonomy" id="13146"/>
    <lineage>
        <taxon>Eukaryota</taxon>
        <taxon>Metazoa</taxon>
        <taxon>Chordata</taxon>
        <taxon>Craniata</taxon>
        <taxon>Vertebrata</taxon>
        <taxon>Euteleostomi</taxon>
        <taxon>Archelosauria</taxon>
        <taxon>Archosauria</taxon>
        <taxon>Dinosauria</taxon>
        <taxon>Saurischia</taxon>
        <taxon>Theropoda</taxon>
        <taxon>Coelurosauria</taxon>
        <taxon>Aves</taxon>
        <taxon>Neognathae</taxon>
        <taxon>Neoaves</taxon>
        <taxon>Telluraves</taxon>
        <taxon>Australaves</taxon>
        <taxon>Psittaciformes</taxon>
        <taxon>Psittaculidae</taxon>
        <taxon>Melopsittacus</taxon>
    </lineage>
</organism>
<keyword evidence="5" id="KW-0325">Glycoprotein</keyword>
<dbReference type="InterPro" id="IPR029856">
    <property type="entry name" value="AMBP"/>
</dbReference>
<evidence type="ECO:0000256" key="5">
    <source>
        <dbReference type="ARBA" id="ARBA00023180"/>
    </source>
</evidence>
<keyword evidence="1" id="KW-0646">Protease inhibitor</keyword>
<dbReference type="PRINTS" id="PR00759">
    <property type="entry name" value="BASICPTASE"/>
</dbReference>
<evidence type="ECO:0000256" key="2">
    <source>
        <dbReference type="ARBA" id="ARBA00022737"/>
    </source>
</evidence>
<dbReference type="Proteomes" id="UP000694405">
    <property type="component" value="Chromosome 11"/>
</dbReference>
<feature type="region of interest" description="Disordered" evidence="6">
    <location>
        <begin position="1"/>
        <end position="45"/>
    </location>
</feature>
<reference evidence="7" key="3">
    <citation type="submission" date="2025-09" db="UniProtKB">
        <authorList>
            <consortium name="Ensembl"/>
        </authorList>
    </citation>
    <scope>IDENTIFICATION</scope>
</reference>
<dbReference type="GO" id="GO:0004867">
    <property type="term" value="F:serine-type endopeptidase inhibitor activity"/>
    <property type="evidence" value="ECO:0007669"/>
    <property type="project" value="UniProtKB-KW"/>
</dbReference>
<evidence type="ECO:0000256" key="4">
    <source>
        <dbReference type="ARBA" id="ARBA00023157"/>
    </source>
</evidence>